<dbReference type="InterPro" id="IPR036291">
    <property type="entry name" value="NAD(P)-bd_dom_sf"/>
</dbReference>
<comment type="caution">
    <text evidence="2">The sequence shown here is derived from an EMBL/GenBank/DDBJ whole genome shotgun (WGS) entry which is preliminary data.</text>
</comment>
<dbReference type="Gene3D" id="3.90.25.10">
    <property type="entry name" value="UDP-galactose 4-epimerase, domain 1"/>
    <property type="match status" value="1"/>
</dbReference>
<dbReference type="SUPFAM" id="SSF51735">
    <property type="entry name" value="NAD(P)-binding Rossmann-fold domains"/>
    <property type="match status" value="1"/>
</dbReference>
<evidence type="ECO:0000313" key="2">
    <source>
        <dbReference type="EMBL" id="MBC2770597.1"/>
    </source>
</evidence>
<dbReference type="Proteomes" id="UP000545386">
    <property type="component" value="Unassembled WGS sequence"/>
</dbReference>
<dbReference type="Gene3D" id="3.40.50.720">
    <property type="entry name" value="NAD(P)-binding Rossmann-like Domain"/>
    <property type="match status" value="1"/>
</dbReference>
<protein>
    <submittedName>
        <fullName evidence="2">NAD(P)-dependent oxidoreductase</fullName>
    </submittedName>
</protein>
<gene>
    <name evidence="2" type="ORF">GTU67_11840</name>
</gene>
<dbReference type="InterPro" id="IPR001509">
    <property type="entry name" value="Epimerase_deHydtase"/>
</dbReference>
<dbReference type="RefSeq" id="WP_185780277.1">
    <property type="nucleotide sequence ID" value="NZ_JACJUU010000010.1"/>
</dbReference>
<keyword evidence="3" id="KW-1185">Reference proteome</keyword>
<evidence type="ECO:0000313" key="3">
    <source>
        <dbReference type="Proteomes" id="UP000545386"/>
    </source>
</evidence>
<name>A0A842HQJ7_9BURK</name>
<evidence type="ECO:0000259" key="1">
    <source>
        <dbReference type="Pfam" id="PF01370"/>
    </source>
</evidence>
<feature type="domain" description="NAD-dependent epimerase/dehydratase" evidence="1">
    <location>
        <begin position="5"/>
        <end position="213"/>
    </location>
</feature>
<organism evidence="2 3">
    <name type="scientific">Pusillimonas minor</name>
    <dbReference type="NCBI Taxonomy" id="2697024"/>
    <lineage>
        <taxon>Bacteria</taxon>
        <taxon>Pseudomonadati</taxon>
        <taxon>Pseudomonadota</taxon>
        <taxon>Betaproteobacteria</taxon>
        <taxon>Burkholderiales</taxon>
        <taxon>Alcaligenaceae</taxon>
        <taxon>Pusillimonas</taxon>
    </lineage>
</organism>
<accession>A0A842HQJ7</accession>
<dbReference type="PANTHER" id="PTHR43245:SF13">
    <property type="entry name" value="UDP-D-APIOSE_UDP-D-XYLOSE SYNTHASE 2"/>
    <property type="match status" value="1"/>
</dbReference>
<sequence>MKKRILLTGATGFVGRQIFAALCKADIDLILVVRDSSESRLLQAGVADIVRTADLFKESVEWWAAACQGVDIVIHAAWYAEPGVYMQSPKNLDCLAGTLNLAAGCARADVRRFIGIGSCSEYDMRGGHLSIDTPLRPVTPYGGAKAAAFLALSTILPQQGVEFVWARLFYLYGEGEDVRRLVPYLRARLSAGEPVELTSGTQIRDYLDVVDAGAQIASLALGTVTGSVNICSGHAQTVRELAERIADEYGRRDLLRFGARADNHFDPPCVVGIRSAAC</sequence>
<dbReference type="Pfam" id="PF01370">
    <property type="entry name" value="Epimerase"/>
    <property type="match status" value="1"/>
</dbReference>
<reference evidence="2 3" key="1">
    <citation type="submission" date="2020-08" db="EMBL/GenBank/DDBJ databases">
        <title>Paraeoetvoesia sp. YC-7-48 draft genome sequence.</title>
        <authorList>
            <person name="Yao L."/>
        </authorList>
    </citation>
    <scope>NUCLEOTIDE SEQUENCE [LARGE SCALE GENOMIC DNA]</scope>
    <source>
        <strain evidence="3">YC-7-48</strain>
    </source>
</reference>
<dbReference type="EMBL" id="JACJUU010000010">
    <property type="protein sequence ID" value="MBC2770597.1"/>
    <property type="molecule type" value="Genomic_DNA"/>
</dbReference>
<dbReference type="AlphaFoldDB" id="A0A842HQJ7"/>
<proteinExistence type="predicted"/>
<dbReference type="InterPro" id="IPR050177">
    <property type="entry name" value="Lipid_A_modif_metabolic_enz"/>
</dbReference>
<dbReference type="PANTHER" id="PTHR43245">
    <property type="entry name" value="BIFUNCTIONAL POLYMYXIN RESISTANCE PROTEIN ARNA"/>
    <property type="match status" value="1"/>
</dbReference>